<accession>A0A859FJF8</accession>
<feature type="domain" description="Solute-binding protein family 3/N-terminal" evidence="4">
    <location>
        <begin position="24"/>
        <end position="248"/>
    </location>
</feature>
<dbReference type="GO" id="GO:0016020">
    <property type="term" value="C:membrane"/>
    <property type="evidence" value="ECO:0007669"/>
    <property type="project" value="InterPro"/>
</dbReference>
<evidence type="ECO:0000256" key="3">
    <source>
        <dbReference type="ARBA" id="ARBA00023288"/>
    </source>
</evidence>
<sequence length="254" mass="27989">MKKKVGFIIGATALLAACGSDDNTLTMGTSADYPPFEYVDTENSDEIIGFDVDLAKAITEELGYELEIVDMDFNGLIPALQSGRIDFVQAGMRPTEERRENADFSDIYFFGGHMIVTAADSDIQTIEDLEGKTLGVQLGSIQEGQADEIGETVPDVTIESRNRIPELVQEINTGRFDAAIIADTVATNYIEATEGLTGFELPNQSEEDGNAIAFEKGSELVEDFNRVIQEMRDSGELDELILEWFDQDMTENEN</sequence>
<dbReference type="SUPFAM" id="SSF53850">
    <property type="entry name" value="Periplasmic binding protein-like II"/>
    <property type="match status" value="1"/>
</dbReference>
<keyword evidence="2" id="KW-0564">Palmitate</keyword>
<keyword evidence="1" id="KW-0732">Signal</keyword>
<feature type="domain" description="Ionotropic glutamate receptor C-terminal" evidence="5">
    <location>
        <begin position="24"/>
        <end position="247"/>
    </location>
</feature>
<dbReference type="PANTHER" id="PTHR35936">
    <property type="entry name" value="MEMBRANE-BOUND LYTIC MUREIN TRANSGLYCOSYLASE F"/>
    <property type="match status" value="1"/>
</dbReference>
<dbReference type="Proteomes" id="UP000318138">
    <property type="component" value="Chromosome"/>
</dbReference>
<reference evidence="7" key="1">
    <citation type="submission" date="2019-07" db="EMBL/GenBank/DDBJ databases">
        <title>Bacillus alkalisoli sp. nov. isolated from saline soil.</title>
        <authorList>
            <person name="Sun J.-Q."/>
            <person name="Xu L."/>
        </authorList>
    </citation>
    <scope>NUCLEOTIDE SEQUENCE [LARGE SCALE GENOMIC DNA]</scope>
    <source>
        <strain evidence="7">M4U3P1</strain>
    </source>
</reference>
<dbReference type="Pfam" id="PF00497">
    <property type="entry name" value="SBP_bac_3"/>
    <property type="match status" value="1"/>
</dbReference>
<dbReference type="GO" id="GO:0015276">
    <property type="term" value="F:ligand-gated monoatomic ion channel activity"/>
    <property type="evidence" value="ECO:0007669"/>
    <property type="project" value="InterPro"/>
</dbReference>
<evidence type="ECO:0000313" key="6">
    <source>
        <dbReference type="EMBL" id="QKS72937.1"/>
    </source>
</evidence>
<dbReference type="SMART" id="SM00062">
    <property type="entry name" value="PBPb"/>
    <property type="match status" value="1"/>
</dbReference>
<dbReference type="PANTHER" id="PTHR35936:SF17">
    <property type="entry name" value="ARGININE-BINDING EXTRACELLULAR PROTEIN ARTP"/>
    <property type="match status" value="1"/>
</dbReference>
<protein>
    <submittedName>
        <fullName evidence="6">Transporter substrate-binding domain-containing protein</fullName>
    </submittedName>
</protein>
<evidence type="ECO:0000256" key="2">
    <source>
        <dbReference type="ARBA" id="ARBA00023139"/>
    </source>
</evidence>
<dbReference type="AlphaFoldDB" id="A0A859FJF8"/>
<dbReference type="InterPro" id="IPR001638">
    <property type="entry name" value="Solute-binding_3/MltF_N"/>
</dbReference>
<evidence type="ECO:0000259" key="5">
    <source>
        <dbReference type="SMART" id="SM00079"/>
    </source>
</evidence>
<dbReference type="InterPro" id="IPR001320">
    <property type="entry name" value="Iontro_rcpt_C"/>
</dbReference>
<proteinExistence type="predicted"/>
<dbReference type="SMART" id="SM00079">
    <property type="entry name" value="PBPe"/>
    <property type="match status" value="1"/>
</dbReference>
<keyword evidence="3" id="KW-0449">Lipoprotein</keyword>
<dbReference type="Gene3D" id="3.40.190.10">
    <property type="entry name" value="Periplasmic binding protein-like II"/>
    <property type="match status" value="2"/>
</dbReference>
<evidence type="ECO:0000256" key="1">
    <source>
        <dbReference type="ARBA" id="ARBA00022729"/>
    </source>
</evidence>
<organism evidence="6 7">
    <name type="scientific">Paenalkalicoccus suaedae</name>
    <dbReference type="NCBI Taxonomy" id="2592382"/>
    <lineage>
        <taxon>Bacteria</taxon>
        <taxon>Bacillati</taxon>
        <taxon>Bacillota</taxon>
        <taxon>Bacilli</taxon>
        <taxon>Bacillales</taxon>
        <taxon>Bacillaceae</taxon>
        <taxon>Paenalkalicoccus</taxon>
    </lineage>
</organism>
<name>A0A859FJF8_9BACI</name>
<dbReference type="KEGG" id="psua:FLK61_40775"/>
<keyword evidence="7" id="KW-1185">Reference proteome</keyword>
<dbReference type="RefSeq" id="WP_176010904.1">
    <property type="nucleotide sequence ID" value="NZ_CP041372.2"/>
</dbReference>
<evidence type="ECO:0000259" key="4">
    <source>
        <dbReference type="SMART" id="SM00062"/>
    </source>
</evidence>
<gene>
    <name evidence="6" type="ORF">FLK61_40775</name>
</gene>
<evidence type="ECO:0000313" key="7">
    <source>
        <dbReference type="Proteomes" id="UP000318138"/>
    </source>
</evidence>
<dbReference type="EMBL" id="CP041372">
    <property type="protein sequence ID" value="QKS72937.1"/>
    <property type="molecule type" value="Genomic_DNA"/>
</dbReference>